<accession>A0A9Q0EWZ5</accession>
<evidence type="ECO:0000256" key="3">
    <source>
        <dbReference type="ARBA" id="ARBA00004494"/>
    </source>
</evidence>
<feature type="signal peptide" evidence="10">
    <location>
        <begin position="1"/>
        <end position="23"/>
    </location>
</feature>
<dbReference type="PANTHER" id="PTHR10656:SF8">
    <property type="entry name" value="INOSITOL 1,4,5-TRISPHOSPHATE RECEPTOR-INTERACTING PROTEIN"/>
    <property type="match status" value="1"/>
</dbReference>
<dbReference type="InterPro" id="IPR026250">
    <property type="entry name" value="ITPRIP-like"/>
</dbReference>
<sequence>MQGPLLRVLTVTLGLILYPTKEPGVEEWAHMEGLEEHHGLMNEAMESYTEIPFNNKVPTTNSKANLGVSQEEASEATLSSSGPDSFLSSEDSRSEKELEDNFLWYIRYIFSAISLVHFLRKILKRNSIKFVEDWIQSDTTPRISSRVRLPDSNTLHLFHDRFVKESSAKMWRTGAFLEGLTHDLLEVMRITSGERAGIVMEDFIQTESGCDIVVPLVPPEPYVFQCRLWSTSEDGMQGCGKIHLEKVQRQNGCHCGSSNVQDDMVCLLHQQFEKLTRKHSTDVYSLICMRNTTFISKAKVTKWFMGTIRTAWEQISHKYEFELCSSKTDTPGALLVRFRSGRTIHFTLNPVVKLNNTTAFFSTTPCSTNVSDISWPLSVNHYEDNFLKGVCKTLPEHGCHSKVLDILSFLHQKQTTLTGNSALKDFHFKNVLMELLLSTDPSQWHPKNIDCRLRDLLVLMEKKLGQRLLHHALVGNPLAQHIDLPAELSQAERVNLFHPLVVQDCIYNNTLMHFHELLRNSFIQIQDYMESECI</sequence>
<keyword evidence="6" id="KW-0175">Coiled coil</keyword>
<evidence type="ECO:0000256" key="8">
    <source>
        <dbReference type="ARBA" id="ARBA00023242"/>
    </source>
</evidence>
<keyword evidence="12" id="KW-1185">Reference proteome</keyword>
<gene>
    <name evidence="11" type="ORF">NHX12_017684</name>
</gene>
<evidence type="ECO:0000256" key="5">
    <source>
        <dbReference type="ARBA" id="ARBA00022475"/>
    </source>
</evidence>
<comment type="subcellular location">
    <subcellularLocation>
        <location evidence="2">Cell membrane</location>
        <topology evidence="2">Single-pass type I membrane protein</topology>
    </subcellularLocation>
    <subcellularLocation>
        <location evidence="3">Nucleus outer membrane</location>
        <topology evidence="3">Single-pass type I membrane protein</topology>
    </subcellularLocation>
</comment>
<keyword evidence="5" id="KW-1003">Cell membrane</keyword>
<dbReference type="GO" id="GO:0005886">
    <property type="term" value="C:plasma membrane"/>
    <property type="evidence" value="ECO:0007669"/>
    <property type="project" value="UniProtKB-SubCell"/>
</dbReference>
<dbReference type="SMART" id="SM01265">
    <property type="entry name" value="Mab-21"/>
    <property type="match status" value="1"/>
</dbReference>
<comment type="function">
    <text evidence="1">Enhances Ca(2+)-mediated inhibition of inositol 1,4,5-triphosphate receptor (ITPR) Ca(2+) release.</text>
</comment>
<dbReference type="GO" id="GO:0005640">
    <property type="term" value="C:nuclear outer membrane"/>
    <property type="evidence" value="ECO:0007669"/>
    <property type="project" value="UniProtKB-SubCell"/>
</dbReference>
<comment type="caution">
    <text evidence="11">The sequence shown here is derived from an EMBL/GenBank/DDBJ whole genome shotgun (WGS) entry which is preliminary data.</text>
</comment>
<evidence type="ECO:0000313" key="12">
    <source>
        <dbReference type="Proteomes" id="UP001148018"/>
    </source>
</evidence>
<evidence type="ECO:0000256" key="4">
    <source>
        <dbReference type="ARBA" id="ARBA00019443"/>
    </source>
</evidence>
<evidence type="ECO:0000256" key="1">
    <source>
        <dbReference type="ARBA" id="ARBA00003856"/>
    </source>
</evidence>
<feature type="region of interest" description="Disordered" evidence="9">
    <location>
        <begin position="67"/>
        <end position="92"/>
    </location>
</feature>
<dbReference type="AlphaFoldDB" id="A0A9Q0EWZ5"/>
<evidence type="ECO:0000313" key="11">
    <source>
        <dbReference type="EMBL" id="KAJ3614108.1"/>
    </source>
</evidence>
<keyword evidence="5" id="KW-0472">Membrane</keyword>
<name>A0A9Q0EWZ5_9TELE</name>
<dbReference type="PRINTS" id="PR02107">
    <property type="entry name" value="INOS145TPRIP"/>
</dbReference>
<dbReference type="Proteomes" id="UP001148018">
    <property type="component" value="Unassembled WGS sequence"/>
</dbReference>
<protein>
    <recommendedName>
        <fullName evidence="4">Inositol 1,4,5-trisphosphate receptor-interacting protein</fullName>
    </recommendedName>
</protein>
<organism evidence="11 12">
    <name type="scientific">Muraenolepis orangiensis</name>
    <name type="common">Patagonian moray cod</name>
    <dbReference type="NCBI Taxonomy" id="630683"/>
    <lineage>
        <taxon>Eukaryota</taxon>
        <taxon>Metazoa</taxon>
        <taxon>Chordata</taxon>
        <taxon>Craniata</taxon>
        <taxon>Vertebrata</taxon>
        <taxon>Euteleostomi</taxon>
        <taxon>Actinopterygii</taxon>
        <taxon>Neopterygii</taxon>
        <taxon>Teleostei</taxon>
        <taxon>Neoteleostei</taxon>
        <taxon>Acanthomorphata</taxon>
        <taxon>Zeiogadaria</taxon>
        <taxon>Gadariae</taxon>
        <taxon>Gadiformes</taxon>
        <taxon>Muraenolepidoidei</taxon>
        <taxon>Muraenolepididae</taxon>
        <taxon>Muraenolepis</taxon>
    </lineage>
</organism>
<evidence type="ECO:0000256" key="7">
    <source>
        <dbReference type="ARBA" id="ARBA00023180"/>
    </source>
</evidence>
<keyword evidence="10" id="KW-0732">Signal</keyword>
<dbReference type="OrthoDB" id="9923553at2759"/>
<proteinExistence type="predicted"/>
<keyword evidence="7" id="KW-0325">Glycoprotein</keyword>
<evidence type="ECO:0000256" key="9">
    <source>
        <dbReference type="SAM" id="MobiDB-lite"/>
    </source>
</evidence>
<dbReference type="EMBL" id="JANIIK010000034">
    <property type="protein sequence ID" value="KAJ3614108.1"/>
    <property type="molecule type" value="Genomic_DNA"/>
</dbReference>
<dbReference type="PANTHER" id="PTHR10656">
    <property type="entry name" value="CELL FATE DETERMINING PROTEIN MAB21-RELATED"/>
    <property type="match status" value="1"/>
</dbReference>
<feature type="chain" id="PRO_5040355561" description="Inositol 1,4,5-trisphosphate receptor-interacting protein" evidence="10">
    <location>
        <begin position="24"/>
        <end position="534"/>
    </location>
</feature>
<evidence type="ECO:0000256" key="6">
    <source>
        <dbReference type="ARBA" id="ARBA00023054"/>
    </source>
</evidence>
<feature type="compositionally biased region" description="Low complexity" evidence="9">
    <location>
        <begin position="78"/>
        <end position="89"/>
    </location>
</feature>
<keyword evidence="8" id="KW-0539">Nucleus</keyword>
<dbReference type="Gene3D" id="1.10.1410.40">
    <property type="match status" value="1"/>
</dbReference>
<evidence type="ECO:0000256" key="10">
    <source>
        <dbReference type="SAM" id="SignalP"/>
    </source>
</evidence>
<dbReference type="InterPro" id="IPR024810">
    <property type="entry name" value="MAB21L/cGLR"/>
</dbReference>
<evidence type="ECO:0000256" key="2">
    <source>
        <dbReference type="ARBA" id="ARBA00004251"/>
    </source>
</evidence>
<reference evidence="11" key="1">
    <citation type="submission" date="2022-07" db="EMBL/GenBank/DDBJ databases">
        <title>Chromosome-level genome of Muraenolepis orangiensis.</title>
        <authorList>
            <person name="Kim J."/>
        </authorList>
    </citation>
    <scope>NUCLEOTIDE SEQUENCE</scope>
    <source>
        <strain evidence="11">KU_S4_2022</strain>
        <tissue evidence="11">Muscle</tissue>
    </source>
</reference>